<feature type="chain" id="PRO_5045232851" evidence="1">
    <location>
        <begin position="24"/>
        <end position="337"/>
    </location>
</feature>
<accession>A0ABN4N4I1</accession>
<dbReference type="GeneID" id="33060395"/>
<reference evidence="2 3" key="1">
    <citation type="submission" date="2016-03" db="EMBL/GenBank/DDBJ databases">
        <title>Genome sequencing of Psychrobacter alimentarius PAMC 27889.</title>
        <authorList>
            <person name="Lee J."/>
            <person name="Kim O.-S."/>
        </authorList>
    </citation>
    <scope>NUCLEOTIDE SEQUENCE [LARGE SCALE GENOMIC DNA]</scope>
    <source>
        <strain evidence="2 3">PAMC 27889</strain>
    </source>
</reference>
<evidence type="ECO:0000313" key="2">
    <source>
        <dbReference type="EMBL" id="AMT97463.1"/>
    </source>
</evidence>
<keyword evidence="3" id="KW-1185">Reference proteome</keyword>
<dbReference type="PANTHER" id="PTHR42941">
    <property type="entry name" value="SLL1037 PROTEIN"/>
    <property type="match status" value="1"/>
</dbReference>
<dbReference type="NCBIfam" id="TIGR02122">
    <property type="entry name" value="TRAP_TAXI"/>
    <property type="match status" value="1"/>
</dbReference>
<evidence type="ECO:0000256" key="1">
    <source>
        <dbReference type="SAM" id="SignalP"/>
    </source>
</evidence>
<dbReference type="Proteomes" id="UP000076104">
    <property type="component" value="Chromosome"/>
</dbReference>
<keyword evidence="1" id="KW-0732">Signal</keyword>
<dbReference type="PROSITE" id="PS51257">
    <property type="entry name" value="PROKAR_LIPOPROTEIN"/>
    <property type="match status" value="1"/>
</dbReference>
<dbReference type="SUPFAM" id="SSF53850">
    <property type="entry name" value="Periplasmic binding protein-like II"/>
    <property type="match status" value="1"/>
</dbReference>
<proteinExistence type="predicted"/>
<dbReference type="Gene3D" id="3.40.190.10">
    <property type="entry name" value="Periplasmic binding protein-like II"/>
    <property type="match status" value="2"/>
</dbReference>
<dbReference type="CDD" id="cd13567">
    <property type="entry name" value="PBP2_TtGluBP"/>
    <property type="match status" value="1"/>
</dbReference>
<protein>
    <submittedName>
        <fullName evidence="2">TRAP transporter solute receptor</fullName>
    </submittedName>
</protein>
<feature type="signal peptide" evidence="1">
    <location>
        <begin position="1"/>
        <end position="23"/>
    </location>
</feature>
<organism evidence="2 3">
    <name type="scientific">Psychrobacter alimentarius</name>
    <dbReference type="NCBI Taxonomy" id="261164"/>
    <lineage>
        <taxon>Bacteria</taxon>
        <taxon>Pseudomonadati</taxon>
        <taxon>Pseudomonadota</taxon>
        <taxon>Gammaproteobacteria</taxon>
        <taxon>Moraxellales</taxon>
        <taxon>Moraxellaceae</taxon>
        <taxon>Psychrobacter</taxon>
    </lineage>
</organism>
<dbReference type="InterPro" id="IPR011852">
    <property type="entry name" value="TRAP_TAXI"/>
</dbReference>
<keyword evidence="2" id="KW-0675">Receptor</keyword>
<dbReference type="EMBL" id="CP014945">
    <property type="protein sequence ID" value="AMT97463.1"/>
    <property type="molecule type" value="Genomic_DNA"/>
</dbReference>
<name>A0ABN4N4I1_9GAMM</name>
<dbReference type="RefSeq" id="WP_062845014.1">
    <property type="nucleotide sequence ID" value="NZ_CP014945.1"/>
</dbReference>
<dbReference type="Pfam" id="PF16868">
    <property type="entry name" value="NMT1_3"/>
    <property type="match status" value="1"/>
</dbReference>
<sequence>MLNSLKSPLLLSAMLSAILGLTACSSPSSENSESAAADSSATDENKLDTKFLTIATGGASGPYNIIGTSLSEVYVKTFGVNSKTQTTGASVENVNLLTQGKVDMVLALSDVVTDAVEGKNNFDKPITNIQQLAVLYPNVVQIVTTKKSGIKNIEDLKGKRIAVGDQGSGTEVNARTLLEGFGITYDDVTVDYLGFSEAADGMKAGKIEAAFFSSGLPNSSLMELEQGLDLQLVTIDQNKLKEIIQSKPYFKTFEIPAGTYGNDAAIPTAAIMNALLVSSDLSEADGYKLTKALFDNLDGLKTAHQAANDISLETASEGMVAPIHPGAKKYYDEQAAK</sequence>
<evidence type="ECO:0000313" key="3">
    <source>
        <dbReference type="Proteomes" id="UP000076104"/>
    </source>
</evidence>
<gene>
    <name evidence="2" type="ORF">A3K91_1870</name>
</gene>
<dbReference type="PANTHER" id="PTHR42941:SF1">
    <property type="entry name" value="SLL1037 PROTEIN"/>
    <property type="match status" value="1"/>
</dbReference>